<dbReference type="AlphaFoldDB" id="A0A1Q4HL42"/>
<dbReference type="Proteomes" id="UP000191039">
    <property type="component" value="Unassembled WGS sequence"/>
</dbReference>
<accession>A0A1Q4HL42</accession>
<comment type="caution">
    <text evidence="2">The sequence shown here is derived from an EMBL/GenBank/DDBJ whole genome shotgun (WGS) entry which is preliminary data.</text>
</comment>
<feature type="compositionally biased region" description="Basic and acidic residues" evidence="1">
    <location>
        <begin position="7"/>
        <end position="17"/>
    </location>
</feature>
<keyword evidence="5" id="KW-1185">Reference proteome</keyword>
<protein>
    <recommendedName>
        <fullName evidence="6">Phage major capsid protein</fullName>
    </recommendedName>
</protein>
<reference evidence="2 4" key="1">
    <citation type="submission" date="2016-09" db="EMBL/GenBank/DDBJ databases">
        <title>genome sequences of unsequenced Mycobacteria.</title>
        <authorList>
            <person name="Greninger A.L."/>
            <person name="Jerome K.R."/>
            <person name="Mcnair B."/>
            <person name="Wallis C."/>
            <person name="Fang F."/>
        </authorList>
    </citation>
    <scope>NUCLEOTIDE SEQUENCE [LARGE SCALE GENOMIC DNA]</scope>
    <source>
        <strain evidence="2 4">BM1</strain>
    </source>
</reference>
<proteinExistence type="predicted"/>
<evidence type="ECO:0000313" key="4">
    <source>
        <dbReference type="Proteomes" id="UP000191039"/>
    </source>
</evidence>
<dbReference type="EMBL" id="MIJD01000184">
    <property type="protein sequence ID" value="OPE53130.1"/>
    <property type="molecule type" value="Genomic_DNA"/>
</dbReference>
<sequence>MTYHRQPWRERRTEMARPRGYSTQGDVLVSKSGDGIDLNAIWDEIAQAAAVYNKHQTALVSLLSFRTTDPGAAVEQGASLPAYERATEFGVPKSIRQGTALPVGYDLQDYDLRWASSWKFLRAATAKQIKDLANTAMLADQKNITATVLNRLLDPAVSANENSTPIFGCWSGTGSMIPPTFMGKAFAANHQHYLVSGATSLDSEDIEVLSNHVTEHGYGRDAGSRLLILCGPNEADVIASFRAGQTNNNSKVAKHDFIPSSAAPPYLTDQTLVGDRAPDNLGGVPITGSYGRAWVAETPLMPDGYVAAVVTNGANSALNPIGFREWPAPEYRGLRLIPGVGPYPLQDSFYQRSFGVGVRHRGAAAILQLKASGSYDTPTVSV</sequence>
<evidence type="ECO:0000256" key="1">
    <source>
        <dbReference type="SAM" id="MobiDB-lite"/>
    </source>
</evidence>
<reference evidence="3 5" key="2">
    <citation type="submission" date="2017-10" db="EMBL/GenBank/DDBJ databases">
        <title>The new phylogeny of genus Mycobacterium.</title>
        <authorList>
            <person name="Tortoli E."/>
            <person name="Trovato A."/>
            <person name="Cirillo D.M."/>
        </authorList>
    </citation>
    <scope>NUCLEOTIDE SEQUENCE [LARGE SCALE GENOMIC DNA]</scope>
    <source>
        <strain evidence="3 5">IP141170001</strain>
    </source>
</reference>
<dbReference type="EMBL" id="PDCR01000002">
    <property type="protein sequence ID" value="PEG56186.1"/>
    <property type="molecule type" value="Genomic_DNA"/>
</dbReference>
<gene>
    <name evidence="2" type="ORF">BV510_17175</name>
    <name evidence="3" type="ORF">CRI78_02080</name>
</gene>
<feature type="region of interest" description="Disordered" evidence="1">
    <location>
        <begin position="1"/>
        <end position="21"/>
    </location>
</feature>
<dbReference type="OrthoDB" id="4378081at2"/>
<evidence type="ECO:0000313" key="2">
    <source>
        <dbReference type="EMBL" id="OPE53130.1"/>
    </source>
</evidence>
<organism evidence="2 4">
    <name type="scientific">Mycolicibacterium diernhoferi</name>
    <dbReference type="NCBI Taxonomy" id="1801"/>
    <lineage>
        <taxon>Bacteria</taxon>
        <taxon>Bacillati</taxon>
        <taxon>Actinomycetota</taxon>
        <taxon>Actinomycetes</taxon>
        <taxon>Mycobacteriales</taxon>
        <taxon>Mycobacteriaceae</taxon>
        <taxon>Mycolicibacterium</taxon>
    </lineage>
</organism>
<dbReference type="Proteomes" id="UP000220340">
    <property type="component" value="Unassembled WGS sequence"/>
</dbReference>
<evidence type="ECO:0000313" key="5">
    <source>
        <dbReference type="Proteomes" id="UP000220340"/>
    </source>
</evidence>
<evidence type="ECO:0008006" key="6">
    <source>
        <dbReference type="Google" id="ProtNLM"/>
    </source>
</evidence>
<name>A0A1Q4HL42_9MYCO</name>
<evidence type="ECO:0000313" key="3">
    <source>
        <dbReference type="EMBL" id="PEG56186.1"/>
    </source>
</evidence>